<organism evidence="1 2">
    <name type="scientific">Cetraspora pellucida</name>
    <dbReference type="NCBI Taxonomy" id="1433469"/>
    <lineage>
        <taxon>Eukaryota</taxon>
        <taxon>Fungi</taxon>
        <taxon>Fungi incertae sedis</taxon>
        <taxon>Mucoromycota</taxon>
        <taxon>Glomeromycotina</taxon>
        <taxon>Glomeromycetes</taxon>
        <taxon>Diversisporales</taxon>
        <taxon>Gigasporaceae</taxon>
        <taxon>Cetraspora</taxon>
    </lineage>
</organism>
<evidence type="ECO:0000313" key="1">
    <source>
        <dbReference type="EMBL" id="CAG8575534.1"/>
    </source>
</evidence>
<comment type="caution">
    <text evidence="1">The sequence shown here is derived from an EMBL/GenBank/DDBJ whole genome shotgun (WGS) entry which is preliminary data.</text>
</comment>
<proteinExistence type="predicted"/>
<accession>A0ACA9MAU6</accession>
<dbReference type="Proteomes" id="UP000789366">
    <property type="component" value="Unassembled WGS sequence"/>
</dbReference>
<keyword evidence="2" id="KW-1185">Reference proteome</keyword>
<sequence length="175" mass="20487">MLSRNNISTDHNNNTDCTDHSDEDNSSIIKTNYKKIVVGFGSIFTEDIHHENEKHTINHALAKWIVTNLQPLYVLQNKSFIEFVHALNPYYELPSDKSVKLLKISKEQIDDNEQKFFHMISDTPMHWNSSYIAWKRLLQIKCAIKLMEVTMNADTNYNIHKDAIYLKSLMITEEE</sequence>
<evidence type="ECO:0000313" key="2">
    <source>
        <dbReference type="Proteomes" id="UP000789366"/>
    </source>
</evidence>
<reference evidence="1" key="1">
    <citation type="submission" date="2021-06" db="EMBL/GenBank/DDBJ databases">
        <authorList>
            <person name="Kallberg Y."/>
            <person name="Tangrot J."/>
            <person name="Rosling A."/>
        </authorList>
    </citation>
    <scope>NUCLEOTIDE SEQUENCE</scope>
    <source>
        <strain evidence="1">28 12/20/2015</strain>
    </source>
</reference>
<dbReference type="EMBL" id="CAJVPW010006991">
    <property type="protein sequence ID" value="CAG8575534.1"/>
    <property type="molecule type" value="Genomic_DNA"/>
</dbReference>
<name>A0ACA9MAU6_9GLOM</name>
<protein>
    <submittedName>
        <fullName evidence="1">12579_t:CDS:1</fullName>
    </submittedName>
</protein>
<gene>
    <name evidence="1" type="ORF">SPELUC_LOCUS6159</name>
</gene>